<reference evidence="1" key="1">
    <citation type="submission" date="2020-03" db="EMBL/GenBank/DDBJ databases">
        <title>Draft sequencing of Calidifontibacter sp. DB0510.</title>
        <authorList>
            <person name="Kim D.-U."/>
        </authorList>
    </citation>
    <scope>NUCLEOTIDE SEQUENCE</scope>
    <source>
        <strain evidence="1">DB0510</strain>
    </source>
</reference>
<accession>A0A967B332</accession>
<dbReference type="EMBL" id="JAAOIV010000008">
    <property type="protein sequence ID" value="NHN56480.1"/>
    <property type="molecule type" value="Genomic_DNA"/>
</dbReference>
<dbReference type="Gene3D" id="3.40.50.720">
    <property type="entry name" value="NAD(P)-binding Rossmann-like Domain"/>
    <property type="match status" value="1"/>
</dbReference>
<evidence type="ECO:0008006" key="3">
    <source>
        <dbReference type="Google" id="ProtNLM"/>
    </source>
</evidence>
<comment type="caution">
    <text evidence="1">The sequence shown here is derived from an EMBL/GenBank/DDBJ whole genome shotgun (WGS) entry which is preliminary data.</text>
</comment>
<keyword evidence="2" id="KW-1185">Reference proteome</keyword>
<proteinExistence type="predicted"/>
<dbReference type="Proteomes" id="UP000744769">
    <property type="component" value="Unassembled WGS sequence"/>
</dbReference>
<evidence type="ECO:0000313" key="2">
    <source>
        <dbReference type="Proteomes" id="UP000744769"/>
    </source>
</evidence>
<name>A0A967B332_9MICO</name>
<evidence type="ECO:0000313" key="1">
    <source>
        <dbReference type="EMBL" id="NHN56480.1"/>
    </source>
</evidence>
<protein>
    <recommendedName>
        <fullName evidence="3">TOMM leader peptide-binding protein</fullName>
    </recommendedName>
</protein>
<dbReference type="AlphaFoldDB" id="A0A967B332"/>
<sequence length="272" mass="28223">MRLPLTPLTPRVHARRRDRDAVQFGVGSAHSRYVDRLTAEEIDALVSLGGLTVAQWSGVLPTLDDGTRWAHLTPLLMGAVLAQEVPCVAGRVTVDGPGPVAEAITSVLTAMGCSVLPAAVARVVRHRLDLVVVVGSEAVPARRLDAWQRIGSRVLPVAVTADRVDLGPLLGAAEGPCAECVDLARCDLDPAWPALAAQLVLPPSEDGDVATVPELVAGAAGLAGLVLRGLSSGQELPPGISLSLATPATTIGHHLWRRHPLCACGRLGLTGS</sequence>
<gene>
    <name evidence="1" type="ORF">G9U51_11895</name>
</gene>
<dbReference type="RefSeq" id="WP_166197143.1">
    <property type="nucleotide sequence ID" value="NZ_JAAOIV010000008.1"/>
</dbReference>
<organism evidence="1 2">
    <name type="scientific">Metallococcus carri</name>
    <dbReference type="NCBI Taxonomy" id="1656884"/>
    <lineage>
        <taxon>Bacteria</taxon>
        <taxon>Bacillati</taxon>
        <taxon>Actinomycetota</taxon>
        <taxon>Actinomycetes</taxon>
        <taxon>Micrococcales</taxon>
        <taxon>Dermacoccaceae</taxon>
        <taxon>Metallococcus</taxon>
    </lineage>
</organism>